<reference evidence="5 6" key="1">
    <citation type="submission" date="2022-10" db="EMBL/GenBank/DDBJ databases">
        <title>Defluviimonas sp. nov., isolated from ocean surface water.</title>
        <authorList>
            <person name="He W."/>
            <person name="Wang L."/>
            <person name="Zhang D.-F."/>
        </authorList>
    </citation>
    <scope>NUCLEOTIDE SEQUENCE [LARGE SCALE GENOMIC DNA]</scope>
    <source>
        <strain evidence="5 6">WL0075</strain>
    </source>
</reference>
<organism evidence="5 6">
    <name type="scientific">Albidovulum sediminicola</name>
    <dbReference type="NCBI Taxonomy" id="2984331"/>
    <lineage>
        <taxon>Bacteria</taxon>
        <taxon>Pseudomonadati</taxon>
        <taxon>Pseudomonadota</taxon>
        <taxon>Alphaproteobacteria</taxon>
        <taxon>Rhodobacterales</taxon>
        <taxon>Paracoccaceae</taxon>
        <taxon>Albidovulum</taxon>
    </lineage>
</organism>
<evidence type="ECO:0000256" key="3">
    <source>
        <dbReference type="ARBA" id="ARBA00023204"/>
    </source>
</evidence>
<dbReference type="EMBL" id="JAOWLA010000005">
    <property type="protein sequence ID" value="MCV2864545.1"/>
    <property type="molecule type" value="Genomic_DNA"/>
</dbReference>
<evidence type="ECO:0000313" key="5">
    <source>
        <dbReference type="EMBL" id="MCV2864545.1"/>
    </source>
</evidence>
<keyword evidence="1" id="KW-0227">DNA damage</keyword>
<dbReference type="InterPro" id="IPR005122">
    <property type="entry name" value="Uracil-DNA_glycosylase-like"/>
</dbReference>
<evidence type="ECO:0000256" key="2">
    <source>
        <dbReference type="ARBA" id="ARBA00022801"/>
    </source>
</evidence>
<dbReference type="SUPFAM" id="SSF52141">
    <property type="entry name" value="Uracil-DNA glycosylase-like"/>
    <property type="match status" value="1"/>
</dbReference>
<dbReference type="Proteomes" id="UP001652503">
    <property type="component" value="Unassembled WGS sequence"/>
</dbReference>
<dbReference type="InterPro" id="IPR036895">
    <property type="entry name" value="Uracil-DNA_glycosylase-like_sf"/>
</dbReference>
<dbReference type="Pfam" id="PF03167">
    <property type="entry name" value="UDG"/>
    <property type="match status" value="1"/>
</dbReference>
<protein>
    <submittedName>
        <fullName evidence="5">Mismatch-specific DNA-glycosylase</fullName>
    </submittedName>
</protein>
<comment type="caution">
    <text evidence="5">The sequence shown here is derived from an EMBL/GenBank/DDBJ whole genome shotgun (WGS) entry which is preliminary data.</text>
</comment>
<evidence type="ECO:0000313" key="6">
    <source>
        <dbReference type="Proteomes" id="UP001652503"/>
    </source>
</evidence>
<feature type="domain" description="Uracil-DNA glycosylase-like" evidence="4">
    <location>
        <begin position="3"/>
        <end position="145"/>
    </location>
</feature>
<keyword evidence="3" id="KW-0234">DNA repair</keyword>
<dbReference type="InterPro" id="IPR015637">
    <property type="entry name" value="MUG/TDG"/>
</dbReference>
<proteinExistence type="predicted"/>
<keyword evidence="6" id="KW-1185">Reference proteome</keyword>
<dbReference type="CDD" id="cd10028">
    <property type="entry name" value="UDG-F2_TDG_MUG"/>
    <property type="match status" value="1"/>
</dbReference>
<dbReference type="PANTHER" id="PTHR12159">
    <property type="entry name" value="G/T AND G/U MISMATCH-SPECIFIC DNA GLYCOSYLASE"/>
    <property type="match status" value="1"/>
</dbReference>
<evidence type="ECO:0000256" key="1">
    <source>
        <dbReference type="ARBA" id="ARBA00022763"/>
    </source>
</evidence>
<gene>
    <name evidence="5" type="ORF">OE647_07295</name>
</gene>
<keyword evidence="2" id="KW-0378">Hydrolase</keyword>
<dbReference type="Gene3D" id="3.40.470.10">
    <property type="entry name" value="Uracil-DNA glycosylase-like domain"/>
    <property type="match status" value="1"/>
</dbReference>
<accession>A0ABT2Z0E0</accession>
<sequence>MLPDYLRSDLSVVFCGTAAGRRSAEVGHYYAGRGNKFWRAIFEVGLTSELLGPELDARVLDHGIGLTDLAKGVAGMDRELPIGALCAERLRNVAKSWQPRVVAFNGMKAARVVLGAARVNSYGPYKVEGLPAIWVLPSTSGAANAYWSIEPWRQLASVVC</sequence>
<evidence type="ECO:0000259" key="4">
    <source>
        <dbReference type="Pfam" id="PF03167"/>
    </source>
</evidence>
<dbReference type="PANTHER" id="PTHR12159:SF9">
    <property type="entry name" value="G_T MISMATCH-SPECIFIC THYMINE DNA GLYCOSYLASE"/>
    <property type="match status" value="1"/>
</dbReference>
<name>A0ABT2Z0E0_9RHOB</name>
<dbReference type="RefSeq" id="WP_263721058.1">
    <property type="nucleotide sequence ID" value="NZ_JAOWLA010000005.1"/>
</dbReference>